<accession>A0ABQ6Q207</accession>
<dbReference type="InterPro" id="IPR021913">
    <property type="entry name" value="DUF3526"/>
</dbReference>
<dbReference type="Pfam" id="PF12040">
    <property type="entry name" value="DUF3526"/>
    <property type="match status" value="1"/>
</dbReference>
<reference evidence="2 3" key="1">
    <citation type="submission" date="2023-08" db="EMBL/GenBank/DDBJ databases">
        <title>Draft genome sequence of Algoriphagus taiwanensis.</title>
        <authorList>
            <person name="Takatani N."/>
            <person name="Hosokawa M."/>
            <person name="Sawabe T."/>
        </authorList>
    </citation>
    <scope>NUCLEOTIDE SEQUENCE [LARGE SCALE GENOMIC DNA]</scope>
    <source>
        <strain evidence="2 3">JCM 19755</strain>
    </source>
</reference>
<feature type="transmembrane region" description="Helical" evidence="1">
    <location>
        <begin position="228"/>
        <end position="247"/>
    </location>
</feature>
<feature type="transmembrane region" description="Helical" evidence="1">
    <location>
        <begin position="195"/>
        <end position="216"/>
    </location>
</feature>
<evidence type="ECO:0000256" key="1">
    <source>
        <dbReference type="SAM" id="Phobius"/>
    </source>
</evidence>
<sequence>MKFNQALRWEWKSLFSSPFLKSIILVFFLASVYGMFKGRQVYTHQKAVLERLQAESETQIAEALELYQSGKVSPDDRPWLNVRVPFYSYLIYLQPLVGLSPSPLMVFSVGQAEAFPFFKRVSIFSSPYDHDLAPEISNPERISLGSLDFGLMWIYLLPLVLIACTMRIGSFEREVQLHKLIGTLGSGKIWKIQRFASLGLFFLLLLLLLLLIGWVLGEMKATLAEMGIMGFWASLYLLFWLVLLFFLSEFKLHQTGQALIFFLAWILFALIIPGAVQQAVALQFPNTLSLEMIDAKRTGRTEIYEQEFESTKKEVLQKYPELDHSLPDSLRTERALEGIYMAAYREYLSEVTQKLDSVQSEKVYRSRVWFPVNPVSFFHHRLSHLAGTDYDAYQQFKNQITQKAEQLHYQIFSQEWEGTVVNEEIFLKTREALSKK</sequence>
<dbReference type="EMBL" id="BTPE01000004">
    <property type="protein sequence ID" value="GMQ33022.1"/>
    <property type="molecule type" value="Genomic_DNA"/>
</dbReference>
<keyword evidence="3" id="KW-1185">Reference proteome</keyword>
<dbReference type="Proteomes" id="UP001307705">
    <property type="component" value="Unassembled WGS sequence"/>
</dbReference>
<name>A0ABQ6Q207_9BACT</name>
<keyword evidence="1" id="KW-0812">Transmembrane</keyword>
<dbReference type="RefSeq" id="WP_338227809.1">
    <property type="nucleotide sequence ID" value="NZ_BTPE01000004.1"/>
</dbReference>
<proteinExistence type="predicted"/>
<feature type="transmembrane region" description="Helical" evidence="1">
    <location>
        <begin position="19"/>
        <end position="36"/>
    </location>
</feature>
<comment type="caution">
    <text evidence="2">The sequence shown here is derived from an EMBL/GenBank/DDBJ whole genome shotgun (WGS) entry which is preliminary data.</text>
</comment>
<feature type="transmembrane region" description="Helical" evidence="1">
    <location>
        <begin position="149"/>
        <end position="169"/>
    </location>
</feature>
<organism evidence="2 3">
    <name type="scientific">Algoriphagus taiwanensis</name>
    <dbReference type="NCBI Taxonomy" id="1445656"/>
    <lineage>
        <taxon>Bacteria</taxon>
        <taxon>Pseudomonadati</taxon>
        <taxon>Bacteroidota</taxon>
        <taxon>Cytophagia</taxon>
        <taxon>Cytophagales</taxon>
        <taxon>Cyclobacteriaceae</taxon>
        <taxon>Algoriphagus</taxon>
    </lineage>
</organism>
<keyword evidence="1" id="KW-1133">Transmembrane helix</keyword>
<feature type="transmembrane region" description="Helical" evidence="1">
    <location>
        <begin position="259"/>
        <end position="276"/>
    </location>
</feature>
<evidence type="ECO:0008006" key="4">
    <source>
        <dbReference type="Google" id="ProtNLM"/>
    </source>
</evidence>
<gene>
    <name evidence="2" type="ORF">Ataiwa_12940</name>
</gene>
<evidence type="ECO:0000313" key="3">
    <source>
        <dbReference type="Proteomes" id="UP001307705"/>
    </source>
</evidence>
<keyword evidence="1" id="KW-0472">Membrane</keyword>
<evidence type="ECO:0000313" key="2">
    <source>
        <dbReference type="EMBL" id="GMQ33022.1"/>
    </source>
</evidence>
<protein>
    <recommendedName>
        <fullName evidence="4">ABC-2 type transport system permease protein</fullName>
    </recommendedName>
</protein>